<dbReference type="CDD" id="cd21115">
    <property type="entry name" value="legumain_C"/>
    <property type="match status" value="1"/>
</dbReference>
<dbReference type="PIRSF" id="PIRSF019663">
    <property type="entry name" value="Legumain"/>
    <property type="match status" value="1"/>
</dbReference>
<dbReference type="InterPro" id="IPR001096">
    <property type="entry name" value="Peptidase_C13"/>
</dbReference>
<dbReference type="Gene3D" id="3.40.50.1460">
    <property type="match status" value="1"/>
</dbReference>
<dbReference type="PRINTS" id="PR00776">
    <property type="entry name" value="HEMOGLOBNASE"/>
</dbReference>
<dbReference type="InterPro" id="IPR046427">
    <property type="entry name" value="Legumain_prodom_sf"/>
</dbReference>
<dbReference type="PANTHER" id="PTHR12000">
    <property type="entry name" value="HEMOGLOBINASE FAMILY MEMBER"/>
    <property type="match status" value="1"/>
</dbReference>
<evidence type="ECO:0000256" key="9">
    <source>
        <dbReference type="SAM" id="Coils"/>
    </source>
</evidence>
<dbReference type="OrthoDB" id="192611at2759"/>
<keyword evidence="4" id="KW-0645">Protease</keyword>
<gene>
    <name evidence="11" type="primary">LOC115812395</name>
</gene>
<sequence>MSEGNSKSGKQWVLLAAGSKGWDNYRHQANVCHAYQIVHKTGIPDEQIVVMMYDDIVDNIQNPHKGEIINIPDGPNVYKGVLKDYTGKDVSSENFLAILSGNKQNGLRKVIKSGKKDTIFVYLSDHGNVGIFAFPHSTLYAADLIDTVTEMAKNNQFAKMVIYISSCCSGSMLSGLPGNVEVYGVSSCQPHESSCACFLDSTRHTYLNDEFSYNWMLHTEKNILKKTTFHDQFIYLKQKVESSTSCEYGEKEVSLQPIGTFLLNPTSSVREADLASFREIKVTHVTPTHDVPLKILESKIQAETDSRKKNSLKRQHEELQANQNKITEAVAEIHKLLKESGLVAGGCQLQQPHVSSPSFSLTRVRELKDVAEHFRMTCFNWHDEEFEFALSQMDIFAQLCEWGVTTQSIKDAITIVSSRFKP</sequence>
<comment type="similarity">
    <text evidence="2">Belongs to the peptidase C13 family.</text>
</comment>
<evidence type="ECO:0000256" key="2">
    <source>
        <dbReference type="ARBA" id="ARBA00009941"/>
    </source>
</evidence>
<evidence type="ECO:0000256" key="5">
    <source>
        <dbReference type="ARBA" id="ARBA00022729"/>
    </source>
</evidence>
<keyword evidence="6" id="KW-0378">Hydrolase</keyword>
<evidence type="ECO:0000256" key="4">
    <source>
        <dbReference type="ARBA" id="ARBA00022670"/>
    </source>
</evidence>
<keyword evidence="9" id="KW-0175">Coiled coil</keyword>
<dbReference type="GO" id="GO:0004197">
    <property type="term" value="F:cysteine-type endopeptidase activity"/>
    <property type="evidence" value="ECO:0007669"/>
    <property type="project" value="UniProtKB-EC"/>
</dbReference>
<feature type="active site" description="Nucleophile" evidence="8">
    <location>
        <position position="167"/>
    </location>
</feature>
<dbReference type="InParanoid" id="A0A6J2VFY2"/>
<name>A0A6J2VFY2_CHACN</name>
<dbReference type="GO" id="GO:0006624">
    <property type="term" value="P:vacuolar protein processing"/>
    <property type="evidence" value="ECO:0007669"/>
    <property type="project" value="TreeGrafter"/>
</dbReference>
<dbReference type="FunFam" id="3.40.50.1460:FF:000006">
    <property type="entry name" value="Legumain"/>
    <property type="match status" value="1"/>
</dbReference>
<evidence type="ECO:0000313" key="11">
    <source>
        <dbReference type="RefSeq" id="XP_030630733.1"/>
    </source>
</evidence>
<dbReference type="EC" id="3.4.22.34" evidence="3"/>
<evidence type="ECO:0000256" key="3">
    <source>
        <dbReference type="ARBA" id="ARBA00012628"/>
    </source>
</evidence>
<keyword evidence="5" id="KW-0732">Signal</keyword>
<keyword evidence="10" id="KW-1185">Reference proteome</keyword>
<dbReference type="GO" id="GO:0005773">
    <property type="term" value="C:vacuole"/>
    <property type="evidence" value="ECO:0007669"/>
    <property type="project" value="GOC"/>
</dbReference>
<dbReference type="Pfam" id="PF01650">
    <property type="entry name" value="Peptidase_C13"/>
    <property type="match status" value="1"/>
</dbReference>
<dbReference type="InterPro" id="IPR048501">
    <property type="entry name" value="Legum_prodom"/>
</dbReference>
<comment type="catalytic activity">
    <reaction evidence="1">
        <text>Hydrolysis of proteins and small molecule substrates at -Asn-|-Xaa- bonds.</text>
        <dbReference type="EC" id="3.4.22.34"/>
    </reaction>
</comment>
<dbReference type="AlphaFoldDB" id="A0A6J2VFY2"/>
<organism evidence="10 11">
    <name type="scientific">Chanos chanos</name>
    <name type="common">Milkfish</name>
    <name type="synonym">Mugil chanos</name>
    <dbReference type="NCBI Taxonomy" id="29144"/>
    <lineage>
        <taxon>Eukaryota</taxon>
        <taxon>Metazoa</taxon>
        <taxon>Chordata</taxon>
        <taxon>Craniata</taxon>
        <taxon>Vertebrata</taxon>
        <taxon>Euteleostomi</taxon>
        <taxon>Actinopterygii</taxon>
        <taxon>Neopterygii</taxon>
        <taxon>Teleostei</taxon>
        <taxon>Ostariophysi</taxon>
        <taxon>Gonorynchiformes</taxon>
        <taxon>Chanidae</taxon>
        <taxon>Chanos</taxon>
    </lineage>
</organism>
<protein>
    <recommendedName>
        <fullName evidence="3">legumain</fullName>
        <ecNumber evidence="3">3.4.22.34</ecNumber>
    </recommendedName>
</protein>
<evidence type="ECO:0000313" key="10">
    <source>
        <dbReference type="Proteomes" id="UP000504632"/>
    </source>
</evidence>
<evidence type="ECO:0000256" key="6">
    <source>
        <dbReference type="ARBA" id="ARBA00022801"/>
    </source>
</evidence>
<keyword evidence="7" id="KW-0788">Thiol protease</keyword>
<evidence type="ECO:0000256" key="1">
    <source>
        <dbReference type="ARBA" id="ARBA00000810"/>
    </source>
</evidence>
<evidence type="ECO:0000256" key="7">
    <source>
        <dbReference type="ARBA" id="ARBA00022807"/>
    </source>
</evidence>
<proteinExistence type="inferred from homology"/>
<reference evidence="11" key="1">
    <citation type="submission" date="2025-08" db="UniProtKB">
        <authorList>
            <consortium name="RefSeq"/>
        </authorList>
    </citation>
    <scope>IDENTIFICATION</scope>
</reference>
<feature type="coiled-coil region" evidence="9">
    <location>
        <begin position="302"/>
        <end position="339"/>
    </location>
</feature>
<feature type="active site" evidence="8">
    <location>
        <position position="126"/>
    </location>
</feature>
<evidence type="ECO:0000256" key="8">
    <source>
        <dbReference type="PIRSR" id="PIRSR019663-1"/>
    </source>
</evidence>
<accession>A0A6J2VFY2</accession>
<dbReference type="Gene3D" id="1.10.132.130">
    <property type="match status" value="1"/>
</dbReference>
<dbReference type="PANTHER" id="PTHR12000:SF21">
    <property type="entry name" value="LEGUMAIN-RELATED"/>
    <property type="match status" value="1"/>
</dbReference>
<dbReference type="GeneID" id="115812395"/>
<dbReference type="RefSeq" id="XP_030630733.1">
    <property type="nucleotide sequence ID" value="XM_030774873.1"/>
</dbReference>
<dbReference type="GO" id="GO:0051603">
    <property type="term" value="P:proteolysis involved in protein catabolic process"/>
    <property type="evidence" value="ECO:0007669"/>
    <property type="project" value="TreeGrafter"/>
</dbReference>
<dbReference type="Proteomes" id="UP000504632">
    <property type="component" value="Chromosome 5"/>
</dbReference>